<reference evidence="7" key="1">
    <citation type="submission" date="2013-11" db="EMBL/GenBank/DDBJ databases">
        <authorList>
            <person name="Hoang H.T."/>
            <person name="Killian M.L."/>
            <person name="Madson D.M."/>
            <person name="Arruda P.H.E."/>
            <person name="Sun D."/>
            <person name="Schwartz K.J."/>
            <person name="Yoon K."/>
        </authorList>
    </citation>
    <scope>NUCLEOTIDE SEQUENCE [LARGE SCALE GENOMIC DNA]</scope>
    <source>
        <strain evidence="7">CDK2</strain>
    </source>
</reference>
<dbReference type="PIRSF" id="PIRSF000097">
    <property type="entry name" value="AKR"/>
    <property type="match status" value="1"/>
</dbReference>
<dbReference type="GO" id="GO:0016616">
    <property type="term" value="F:oxidoreductase activity, acting on the CH-OH group of donors, NAD or NADP as acceptor"/>
    <property type="evidence" value="ECO:0007669"/>
    <property type="project" value="UniProtKB-ARBA"/>
</dbReference>
<protein>
    <submittedName>
        <fullName evidence="6">2,5-diketo-D-gluconate reductase B</fullName>
    </submittedName>
</protein>
<dbReference type="InterPro" id="IPR020471">
    <property type="entry name" value="AKR"/>
</dbReference>
<dbReference type="InterPro" id="IPR018170">
    <property type="entry name" value="Aldo/ket_reductase_CS"/>
</dbReference>
<dbReference type="RefSeq" id="WP_054583904.1">
    <property type="nucleotide sequence ID" value="NZ_LGUC01000001.1"/>
</dbReference>
<accession>A0A0P7GR46</accession>
<dbReference type="SUPFAM" id="SSF51430">
    <property type="entry name" value="NAD(P)-linked oxidoreductase"/>
    <property type="match status" value="1"/>
</dbReference>
<evidence type="ECO:0000256" key="4">
    <source>
        <dbReference type="SAM" id="MobiDB-lite"/>
    </source>
</evidence>
<evidence type="ECO:0000259" key="5">
    <source>
        <dbReference type="Pfam" id="PF00248"/>
    </source>
</evidence>
<dbReference type="OrthoDB" id="275427at2157"/>
<organism evidence="6 7">
    <name type="scientific">Halolamina pelagica</name>
    <dbReference type="NCBI Taxonomy" id="699431"/>
    <lineage>
        <taxon>Archaea</taxon>
        <taxon>Methanobacteriati</taxon>
        <taxon>Methanobacteriota</taxon>
        <taxon>Stenosarchaea group</taxon>
        <taxon>Halobacteria</taxon>
        <taxon>Halobacteriales</taxon>
        <taxon>Haloferacaceae</taxon>
    </lineage>
</organism>
<feature type="domain" description="NADP-dependent oxidoreductase" evidence="5">
    <location>
        <begin position="8"/>
        <end position="266"/>
    </location>
</feature>
<evidence type="ECO:0000256" key="2">
    <source>
        <dbReference type="ARBA" id="ARBA00022857"/>
    </source>
</evidence>
<proteinExistence type="inferred from homology"/>
<dbReference type="EMBL" id="LGUC01000001">
    <property type="protein sequence ID" value="KPN31198.1"/>
    <property type="molecule type" value="Genomic_DNA"/>
</dbReference>
<evidence type="ECO:0000313" key="7">
    <source>
        <dbReference type="Proteomes" id="UP000050535"/>
    </source>
</evidence>
<dbReference type="PATRIC" id="fig|699431.3.peg.1992"/>
<gene>
    <name evidence="6" type="ORF">SY89_01941</name>
</gene>
<dbReference type="InterPro" id="IPR036812">
    <property type="entry name" value="NAD(P)_OxRdtase_dom_sf"/>
</dbReference>
<dbReference type="PRINTS" id="PR00069">
    <property type="entry name" value="ALDKETRDTASE"/>
</dbReference>
<comment type="caution">
    <text evidence="6">The sequence shown here is derived from an EMBL/GenBank/DDBJ whole genome shotgun (WGS) entry which is preliminary data.</text>
</comment>
<dbReference type="Proteomes" id="UP000050535">
    <property type="component" value="Unassembled WGS sequence"/>
</dbReference>
<comment type="similarity">
    <text evidence="1">Belongs to the aldo/keto reductase family.</text>
</comment>
<dbReference type="PANTHER" id="PTHR43827:SF3">
    <property type="entry name" value="NADP-DEPENDENT OXIDOREDUCTASE DOMAIN-CONTAINING PROTEIN"/>
    <property type="match status" value="1"/>
</dbReference>
<dbReference type="STRING" id="699431.SY89_01941"/>
<keyword evidence="3" id="KW-0560">Oxidoreductase</keyword>
<feature type="region of interest" description="Disordered" evidence="4">
    <location>
        <begin position="53"/>
        <end position="75"/>
    </location>
</feature>
<dbReference type="Gene3D" id="3.20.20.100">
    <property type="entry name" value="NADP-dependent oxidoreductase domain"/>
    <property type="match status" value="1"/>
</dbReference>
<evidence type="ECO:0000256" key="1">
    <source>
        <dbReference type="ARBA" id="ARBA00007905"/>
    </source>
</evidence>
<evidence type="ECO:0000256" key="3">
    <source>
        <dbReference type="ARBA" id="ARBA00023002"/>
    </source>
</evidence>
<sequence>MSLDLPDIGFGTSGAKGHDCADATRTALDAGYRFVDTAQMYDNEPAVGAGLRLSDVDSEGRSPSGSRTQSGDREDVVLASKILPDNLGYEDAKRTSYESLDRLGVDAVDLLYVHWPTGAYDPEESLRALQELHDEGVARNVGVSNFTPELLDEAREILDADIAAHQVECHPLFPQDELRAYAAEHGHTVVGYCPLGQGEIFDTPEIQEVAERHDTTAAAVCIAWAVEKEALVPIPQSTDPEHIRANVEATELDLTEEDVATIDGIDEERRLIDPDGAAWNQ</sequence>
<dbReference type="Pfam" id="PF00248">
    <property type="entry name" value="Aldo_ket_red"/>
    <property type="match status" value="1"/>
</dbReference>
<evidence type="ECO:0000313" key="6">
    <source>
        <dbReference type="EMBL" id="KPN31198.1"/>
    </source>
</evidence>
<keyword evidence="7" id="KW-1185">Reference proteome</keyword>
<dbReference type="PROSITE" id="PS00062">
    <property type="entry name" value="ALDOKETO_REDUCTASE_2"/>
    <property type="match status" value="1"/>
</dbReference>
<dbReference type="InterPro" id="IPR023210">
    <property type="entry name" value="NADP_OxRdtase_dom"/>
</dbReference>
<dbReference type="PANTHER" id="PTHR43827">
    <property type="entry name" value="2,5-DIKETO-D-GLUCONIC ACID REDUCTASE"/>
    <property type="match status" value="1"/>
</dbReference>
<dbReference type="AlphaFoldDB" id="A0A0P7GR46"/>
<name>A0A0P7GR46_9EURY</name>
<keyword evidence="2" id="KW-0521">NADP</keyword>